<feature type="chain" id="PRO_5024978057" description="Extracellular membrane protein CFEM domain-containing protein" evidence="1">
    <location>
        <begin position="21"/>
        <end position="243"/>
    </location>
</feature>
<organism evidence="2 3">
    <name type="scientific">Aspergillus leporis</name>
    <dbReference type="NCBI Taxonomy" id="41062"/>
    <lineage>
        <taxon>Eukaryota</taxon>
        <taxon>Fungi</taxon>
        <taxon>Dikarya</taxon>
        <taxon>Ascomycota</taxon>
        <taxon>Pezizomycotina</taxon>
        <taxon>Eurotiomycetes</taxon>
        <taxon>Eurotiomycetidae</taxon>
        <taxon>Eurotiales</taxon>
        <taxon>Aspergillaceae</taxon>
        <taxon>Aspergillus</taxon>
        <taxon>Aspergillus subgen. Circumdati</taxon>
    </lineage>
</organism>
<evidence type="ECO:0000256" key="1">
    <source>
        <dbReference type="SAM" id="SignalP"/>
    </source>
</evidence>
<dbReference type="Proteomes" id="UP000326565">
    <property type="component" value="Unassembled WGS sequence"/>
</dbReference>
<protein>
    <recommendedName>
        <fullName evidence="4">Extracellular membrane protein CFEM domain-containing protein</fullName>
    </recommendedName>
</protein>
<dbReference type="EMBL" id="ML732584">
    <property type="protein sequence ID" value="KAB8067083.1"/>
    <property type="molecule type" value="Genomic_DNA"/>
</dbReference>
<evidence type="ECO:0000313" key="2">
    <source>
        <dbReference type="EMBL" id="KAB8067083.1"/>
    </source>
</evidence>
<reference evidence="2 3" key="1">
    <citation type="submission" date="2019-04" db="EMBL/GenBank/DDBJ databases">
        <title>Friends and foes A comparative genomics study of 23 Aspergillus species from section Flavi.</title>
        <authorList>
            <consortium name="DOE Joint Genome Institute"/>
            <person name="Kjaerbolling I."/>
            <person name="Vesth T."/>
            <person name="Frisvad J.C."/>
            <person name="Nybo J.L."/>
            <person name="Theobald S."/>
            <person name="Kildgaard S."/>
            <person name="Isbrandt T."/>
            <person name="Kuo A."/>
            <person name="Sato A."/>
            <person name="Lyhne E.K."/>
            <person name="Kogle M.E."/>
            <person name="Wiebenga A."/>
            <person name="Kun R.S."/>
            <person name="Lubbers R.J."/>
            <person name="Makela M.R."/>
            <person name="Barry K."/>
            <person name="Chovatia M."/>
            <person name="Clum A."/>
            <person name="Daum C."/>
            <person name="Haridas S."/>
            <person name="He G."/>
            <person name="LaButti K."/>
            <person name="Lipzen A."/>
            <person name="Mondo S."/>
            <person name="Riley R."/>
            <person name="Salamov A."/>
            <person name="Simmons B.A."/>
            <person name="Magnuson J.K."/>
            <person name="Henrissat B."/>
            <person name="Mortensen U.H."/>
            <person name="Larsen T.O."/>
            <person name="Devries R.P."/>
            <person name="Grigoriev I.V."/>
            <person name="Machida M."/>
            <person name="Baker S.E."/>
            <person name="Andersen M.R."/>
        </authorList>
    </citation>
    <scope>NUCLEOTIDE SEQUENCE [LARGE SCALE GENOMIC DNA]</scope>
    <source>
        <strain evidence="2 3">CBS 151.66</strain>
    </source>
</reference>
<feature type="signal peptide" evidence="1">
    <location>
        <begin position="1"/>
        <end position="20"/>
    </location>
</feature>
<sequence length="243" mass="26442">MIVRIFFVIALTFANCHVRAAAISPSQLDDEAGLSHRTIDTAKTMLSSEDGSVELSTAIDEGLRAADLSPASGDPMSFSDAVDLHAAANPARDTAALLRRALISLPTIAHRAPPSLAACIRDVQSMIGGCKKDVRRQIASCKTRQERAIAACKNDVRKGIDECKRKAKNIWQKVACEAPAAHRMPLCTPGKHDIPLCDFERPNTLCCESPRKLADRLCRVGLSSRQIRGRVTSAQQQCMKREP</sequence>
<name>A0A5N5WFS3_9EURO</name>
<dbReference type="OrthoDB" id="4354583at2759"/>
<gene>
    <name evidence="2" type="ORF">BDV29DRAFT_163773</name>
</gene>
<accession>A0A5N5WFS3</accession>
<evidence type="ECO:0008006" key="4">
    <source>
        <dbReference type="Google" id="ProtNLM"/>
    </source>
</evidence>
<keyword evidence="3" id="KW-1185">Reference proteome</keyword>
<keyword evidence="1" id="KW-0732">Signal</keyword>
<evidence type="ECO:0000313" key="3">
    <source>
        <dbReference type="Proteomes" id="UP000326565"/>
    </source>
</evidence>
<dbReference type="AlphaFoldDB" id="A0A5N5WFS3"/>
<proteinExistence type="predicted"/>